<organism evidence="2">
    <name type="scientific">Tanacetum cinerariifolium</name>
    <name type="common">Dalmatian daisy</name>
    <name type="synonym">Chrysanthemum cinerariifolium</name>
    <dbReference type="NCBI Taxonomy" id="118510"/>
    <lineage>
        <taxon>Eukaryota</taxon>
        <taxon>Viridiplantae</taxon>
        <taxon>Streptophyta</taxon>
        <taxon>Embryophyta</taxon>
        <taxon>Tracheophyta</taxon>
        <taxon>Spermatophyta</taxon>
        <taxon>Magnoliopsida</taxon>
        <taxon>eudicotyledons</taxon>
        <taxon>Gunneridae</taxon>
        <taxon>Pentapetalae</taxon>
        <taxon>asterids</taxon>
        <taxon>campanulids</taxon>
        <taxon>Asterales</taxon>
        <taxon>Asteraceae</taxon>
        <taxon>Asteroideae</taxon>
        <taxon>Anthemideae</taxon>
        <taxon>Anthemidinae</taxon>
        <taxon>Tanacetum</taxon>
    </lineage>
</organism>
<accession>A0A6L2NLE6</accession>
<evidence type="ECO:0000259" key="1">
    <source>
        <dbReference type="Pfam" id="PF00078"/>
    </source>
</evidence>
<dbReference type="PANTHER" id="PTHR24559">
    <property type="entry name" value="TRANSPOSON TY3-I GAG-POL POLYPROTEIN"/>
    <property type="match status" value="1"/>
</dbReference>
<reference evidence="2" key="1">
    <citation type="journal article" date="2019" name="Sci. Rep.">
        <title>Draft genome of Tanacetum cinerariifolium, the natural source of mosquito coil.</title>
        <authorList>
            <person name="Yamashiro T."/>
            <person name="Shiraishi A."/>
            <person name="Satake H."/>
            <person name="Nakayama K."/>
        </authorList>
    </citation>
    <scope>NUCLEOTIDE SEQUENCE</scope>
</reference>
<dbReference type="InterPro" id="IPR043502">
    <property type="entry name" value="DNA/RNA_pol_sf"/>
</dbReference>
<dbReference type="CDD" id="cd01647">
    <property type="entry name" value="RT_LTR"/>
    <property type="match status" value="1"/>
</dbReference>
<keyword evidence="2" id="KW-0808">Transferase</keyword>
<protein>
    <submittedName>
        <fullName evidence="2">Reverse transcriptase domain-containing protein</fullName>
    </submittedName>
</protein>
<dbReference type="InterPro" id="IPR043128">
    <property type="entry name" value="Rev_trsase/Diguanyl_cyclase"/>
</dbReference>
<gene>
    <name evidence="2" type="ORF">Tci_058858</name>
</gene>
<dbReference type="GO" id="GO:0003964">
    <property type="term" value="F:RNA-directed DNA polymerase activity"/>
    <property type="evidence" value="ECO:0007669"/>
    <property type="project" value="UniProtKB-KW"/>
</dbReference>
<dbReference type="AlphaFoldDB" id="A0A6L2NLE6"/>
<keyword evidence="2" id="KW-0695">RNA-directed DNA polymerase</keyword>
<dbReference type="Gene3D" id="3.30.70.270">
    <property type="match status" value="2"/>
</dbReference>
<dbReference type="Pfam" id="PF00078">
    <property type="entry name" value="RVT_1"/>
    <property type="match status" value="1"/>
</dbReference>
<dbReference type="PANTHER" id="PTHR24559:SF444">
    <property type="entry name" value="REVERSE TRANSCRIPTASE DOMAIN-CONTAINING PROTEIN"/>
    <property type="match status" value="1"/>
</dbReference>
<proteinExistence type="predicted"/>
<evidence type="ECO:0000313" key="2">
    <source>
        <dbReference type="EMBL" id="GEU86880.1"/>
    </source>
</evidence>
<comment type="caution">
    <text evidence="2">The sequence shown here is derived from an EMBL/GenBank/DDBJ whole genome shotgun (WGS) entry which is preliminary data.</text>
</comment>
<name>A0A6L2NLE6_TANCI</name>
<feature type="domain" description="Reverse transcriptase" evidence="1">
    <location>
        <begin position="249"/>
        <end position="341"/>
    </location>
</feature>
<sequence>MTPATTLLLGFRGEISWLFGQILLMVSLGDEEHSTSAMMNFMIVRSPSPYNDIIGRSGFRKIQAVPSTMHEMLKFLVQDGVVTLHSSTVVPTECRIVTKTPTKLPPNAPTTKSGIKIAIHPKYLKQTIKIGESLSEKGRMELYDLLRNILDIFAWKLVDMTGIPRSIAEHRLNIREGCPLIRQKRKGQALDQNNATQEEVTKLVEAQIMRAVHYHSWISNPGMIPFQMLPRRQQRVPSNTDGRGRRGEFHTSQGVYCYIKMSFSLKNVKPTYQRLVDKAFKERIRRNIEVYVDDLVIMSHTEQEILRDIEETFQTLRKINIKLNPKKCTFGAEEWMFLGHVVNMKGTKACSEKAKEVIKLQLPWTLKEVQSFNEKLASLNRFLSKSMKKSLPFLKTLKNCIKKSDFQWTVEAKKEFQEMKQCITELPMSTAPKPKEELIMYLYAAREVLNGKFDIGLGTCLKKAMKIFELGAFDINYRPRTSIRGQVIADFITEWPNEYGPPIGIPIEEEIPEQ</sequence>
<dbReference type="InterPro" id="IPR000477">
    <property type="entry name" value="RT_dom"/>
</dbReference>
<dbReference type="InterPro" id="IPR053134">
    <property type="entry name" value="RNA-dir_DNA_polymerase"/>
</dbReference>
<dbReference type="SUPFAM" id="SSF56672">
    <property type="entry name" value="DNA/RNA polymerases"/>
    <property type="match status" value="1"/>
</dbReference>
<dbReference type="EMBL" id="BKCJ010009420">
    <property type="protein sequence ID" value="GEU86880.1"/>
    <property type="molecule type" value="Genomic_DNA"/>
</dbReference>
<keyword evidence="2" id="KW-0548">Nucleotidyltransferase</keyword>